<comment type="caution">
    <text evidence="3">The sequence shown here is derived from an EMBL/GenBank/DDBJ whole genome shotgun (WGS) entry which is preliminary data.</text>
</comment>
<organism evidence="3 4">
    <name type="scientific">Lachnellula hyalina</name>
    <dbReference type="NCBI Taxonomy" id="1316788"/>
    <lineage>
        <taxon>Eukaryota</taxon>
        <taxon>Fungi</taxon>
        <taxon>Dikarya</taxon>
        <taxon>Ascomycota</taxon>
        <taxon>Pezizomycotina</taxon>
        <taxon>Leotiomycetes</taxon>
        <taxon>Helotiales</taxon>
        <taxon>Lachnaceae</taxon>
        <taxon>Lachnellula</taxon>
    </lineage>
</organism>
<evidence type="ECO:0000313" key="3">
    <source>
        <dbReference type="EMBL" id="TVY27946.1"/>
    </source>
</evidence>
<dbReference type="Gene3D" id="1.20.58.1070">
    <property type="match status" value="1"/>
</dbReference>
<gene>
    <name evidence="3" type="ORF">LHYA1_G003507</name>
</gene>
<dbReference type="Proteomes" id="UP000431533">
    <property type="component" value="Unassembled WGS sequence"/>
</dbReference>
<feature type="region of interest" description="Disordered" evidence="2">
    <location>
        <begin position="312"/>
        <end position="376"/>
    </location>
</feature>
<protein>
    <submittedName>
        <fullName evidence="3">Uncharacterized protein</fullName>
    </submittedName>
</protein>
<dbReference type="InterPro" id="IPR035426">
    <property type="entry name" value="Gemin2/Brr1"/>
</dbReference>
<dbReference type="GeneID" id="41983705"/>
<feature type="compositionally biased region" description="Polar residues" evidence="2">
    <location>
        <begin position="345"/>
        <end position="370"/>
    </location>
</feature>
<feature type="compositionally biased region" description="Basic and acidic residues" evidence="2">
    <location>
        <begin position="392"/>
        <end position="402"/>
    </location>
</feature>
<dbReference type="EMBL" id="QGMH01000039">
    <property type="protein sequence ID" value="TVY27946.1"/>
    <property type="molecule type" value="Genomic_DNA"/>
</dbReference>
<dbReference type="PANTHER" id="PTHR12794:SF0">
    <property type="entry name" value="GEM-ASSOCIATED PROTEIN 2"/>
    <property type="match status" value="1"/>
</dbReference>
<feature type="compositionally biased region" description="Low complexity" evidence="2">
    <location>
        <begin position="328"/>
        <end position="344"/>
    </location>
</feature>
<name>A0A8H8R4L8_9HELO</name>
<dbReference type="Pfam" id="PF04938">
    <property type="entry name" value="SIP1"/>
    <property type="match status" value="1"/>
</dbReference>
<accession>A0A8H8R4L8</accession>
<feature type="region of interest" description="Disordered" evidence="2">
    <location>
        <begin position="390"/>
        <end position="409"/>
    </location>
</feature>
<dbReference type="OrthoDB" id="428895at2759"/>
<evidence type="ECO:0000256" key="1">
    <source>
        <dbReference type="ARBA" id="ARBA00025758"/>
    </source>
</evidence>
<keyword evidence="4" id="KW-1185">Reference proteome</keyword>
<sequence length="444" mass="48055">MSGTKRKHSGDSPSEVYNFKSSRSRPTVEARVDPTYGQRSALPGLDDSSRNNGDNNELDNSEDMDALSYLRAVREEAIGIPNLLVAPKEETNDRAIYENGVGDYRGSYGDGAYYAADSNSEVSEEQAANDRNIAYFDSIMTKFEALRDRLQNSTPPSSAVEKLDADHPTHVGPLNTAVARWWRWKMRQVDPLPAQIASMDKSTILRLLGLLTGGTLLQRGSEVNVGVSRWAWSLLARLPERGELTSEEIGIVRELGKKAVLVGMGLKEDADLDEGLNAVDPQANDDVDDGEVLDSADDAEVDLDVGKDLDTLCGEGATNPSIPVMPNAIDGDAYSADDSSAPQSLISSTQTVNLETSLDTPSLKKTSQPEEASDFSEELAAAKARLLGNLKTAEESSTEKSEGASAGKSKWNTRATVDMIITVAGEAYGQRDLLEFRGAWDQIM</sequence>
<dbReference type="GO" id="GO:0005634">
    <property type="term" value="C:nucleus"/>
    <property type="evidence" value="ECO:0007669"/>
    <property type="project" value="TreeGrafter"/>
</dbReference>
<reference evidence="3 4" key="1">
    <citation type="submission" date="2018-05" db="EMBL/GenBank/DDBJ databases">
        <title>Genome sequencing and assembly of the regulated plant pathogen Lachnellula willkommii and related sister species for the development of diagnostic species identification markers.</title>
        <authorList>
            <person name="Giroux E."/>
            <person name="Bilodeau G."/>
        </authorList>
    </citation>
    <scope>NUCLEOTIDE SEQUENCE [LARGE SCALE GENOMIC DNA]</scope>
    <source>
        <strain evidence="3 4">CBS 185.66</strain>
    </source>
</reference>
<proteinExistence type="inferred from homology"/>
<evidence type="ECO:0000313" key="4">
    <source>
        <dbReference type="Proteomes" id="UP000431533"/>
    </source>
</evidence>
<feature type="region of interest" description="Disordered" evidence="2">
    <location>
        <begin position="1"/>
        <end position="62"/>
    </location>
</feature>
<comment type="similarity">
    <text evidence="1">Belongs to the gemin-2 family.</text>
</comment>
<evidence type="ECO:0000256" key="2">
    <source>
        <dbReference type="SAM" id="MobiDB-lite"/>
    </source>
</evidence>
<dbReference type="AlphaFoldDB" id="A0A8H8R4L8"/>
<dbReference type="RefSeq" id="XP_031006734.1">
    <property type="nucleotide sequence ID" value="XM_031148476.1"/>
</dbReference>
<dbReference type="GO" id="GO:0000387">
    <property type="term" value="P:spliceosomal snRNP assembly"/>
    <property type="evidence" value="ECO:0007669"/>
    <property type="project" value="InterPro"/>
</dbReference>
<dbReference type="PANTHER" id="PTHR12794">
    <property type="entry name" value="GEMIN2"/>
    <property type="match status" value="1"/>
</dbReference>
<dbReference type="GO" id="GO:0032797">
    <property type="term" value="C:SMN complex"/>
    <property type="evidence" value="ECO:0007669"/>
    <property type="project" value="TreeGrafter"/>
</dbReference>